<evidence type="ECO:0000313" key="3">
    <source>
        <dbReference type="Proteomes" id="UP000256977"/>
    </source>
</evidence>
<dbReference type="Proteomes" id="UP000256977">
    <property type="component" value="Unassembled WGS sequence"/>
</dbReference>
<keyword evidence="2" id="KW-0378">Hydrolase</keyword>
<dbReference type="AlphaFoldDB" id="A0A3D9I4Q7"/>
<comment type="caution">
    <text evidence="2">The sequence shown here is derived from an EMBL/GenBank/DDBJ whole genome shotgun (WGS) entry which is preliminary data.</text>
</comment>
<dbReference type="PANTHER" id="PTHR34107">
    <property type="entry name" value="SLL0198 PROTEIN-RELATED"/>
    <property type="match status" value="1"/>
</dbReference>
<dbReference type="Pfam" id="PF05685">
    <property type="entry name" value="Uma2"/>
    <property type="match status" value="1"/>
</dbReference>
<keyword evidence="3" id="KW-1185">Reference proteome</keyword>
<keyword evidence="2" id="KW-0255">Endonuclease</keyword>
<reference evidence="2 3" key="1">
    <citation type="submission" date="2018-07" db="EMBL/GenBank/DDBJ databases">
        <title>Genomic Encyclopedia of Type Strains, Phase III (KMG-III): the genomes of soil and plant-associated and newly described type strains.</title>
        <authorList>
            <person name="Whitman W."/>
        </authorList>
    </citation>
    <scope>NUCLEOTIDE SEQUENCE [LARGE SCALE GENOMIC DNA]</scope>
    <source>
        <strain evidence="2 3">CECT 7287</strain>
    </source>
</reference>
<dbReference type="RefSeq" id="WP_116064839.1">
    <property type="nucleotide sequence ID" value="NZ_QRDZ01000038.1"/>
</dbReference>
<feature type="domain" description="Putative restriction endonuclease" evidence="1">
    <location>
        <begin position="20"/>
        <end position="174"/>
    </location>
</feature>
<dbReference type="EMBL" id="QRDZ01000038">
    <property type="protein sequence ID" value="RED56661.1"/>
    <property type="molecule type" value="Genomic_DNA"/>
</dbReference>
<sequence>MKKKTYEELIKESPVTYDMYANMEDDGNRYEVSDGALELMSPAPTPTHQSVVNELQYKFNVSCRNDYIIYSSPIDVILSATEVRQPDLIMIHRSRVEIIGSKGINGAPDLVVEITSKHSRRQDKVQKRIVYAKYGVPEYWIVDLSNFTLEQYVLDRDRYDLTEVYAEDETIRSKTATCASFSMGEIVRSLPVQPDKIN</sequence>
<evidence type="ECO:0000259" key="1">
    <source>
        <dbReference type="Pfam" id="PF05685"/>
    </source>
</evidence>
<dbReference type="PANTHER" id="PTHR34107:SF4">
    <property type="entry name" value="SLL1222 PROTEIN"/>
    <property type="match status" value="1"/>
</dbReference>
<organism evidence="2 3">
    <name type="scientific">Cohnella phaseoli</name>
    <dbReference type="NCBI Taxonomy" id="456490"/>
    <lineage>
        <taxon>Bacteria</taxon>
        <taxon>Bacillati</taxon>
        <taxon>Bacillota</taxon>
        <taxon>Bacilli</taxon>
        <taxon>Bacillales</taxon>
        <taxon>Paenibacillaceae</taxon>
        <taxon>Cohnella</taxon>
    </lineage>
</organism>
<keyword evidence="2" id="KW-0540">Nuclease</keyword>
<dbReference type="InterPro" id="IPR008538">
    <property type="entry name" value="Uma2"/>
</dbReference>
<proteinExistence type="predicted"/>
<dbReference type="InterPro" id="IPR012296">
    <property type="entry name" value="Nuclease_put_TT1808"/>
</dbReference>
<dbReference type="OrthoDB" id="9808428at2"/>
<accession>A0A3D9I4Q7</accession>
<dbReference type="SUPFAM" id="SSF52980">
    <property type="entry name" value="Restriction endonuclease-like"/>
    <property type="match status" value="1"/>
</dbReference>
<name>A0A3D9I4Q7_9BACL</name>
<dbReference type="GO" id="GO:0004519">
    <property type="term" value="F:endonuclease activity"/>
    <property type="evidence" value="ECO:0007669"/>
    <property type="project" value="UniProtKB-KW"/>
</dbReference>
<dbReference type="Gene3D" id="3.90.1570.10">
    <property type="entry name" value="tt1808, chain A"/>
    <property type="match status" value="1"/>
</dbReference>
<evidence type="ECO:0000313" key="2">
    <source>
        <dbReference type="EMBL" id="RED56661.1"/>
    </source>
</evidence>
<dbReference type="CDD" id="cd06260">
    <property type="entry name" value="DUF820-like"/>
    <property type="match status" value="1"/>
</dbReference>
<gene>
    <name evidence="2" type="ORF">DFP98_13826</name>
</gene>
<protein>
    <submittedName>
        <fullName evidence="2">Uma2 family endonuclease</fullName>
    </submittedName>
</protein>
<dbReference type="InterPro" id="IPR011335">
    <property type="entry name" value="Restrct_endonuc-II-like"/>
</dbReference>